<dbReference type="CDD" id="cd12169">
    <property type="entry name" value="PGDH_like_1"/>
    <property type="match status" value="1"/>
</dbReference>
<sequence>MRIAILDDYQNIALQSADWTDVQNHGEITVFDDHVCNTGDLISRLEPFDVLCVMRERTALTGDILRALPNLRLIVTTGKRNDAIDVATASELGITVCGTESPSTATPELTFALMLALARNLMAENASMRAGGWQVGIGQDLAGSTLGIIGLGRLGAKVAKMAQAFDMHVCAWSANLTQERCDELGVTHMATKEDLLRASDFVTIHQRLSDRTHGLIGTNELNQMKPTAYLINTSRGPIVDDTALIDALNSGEIAGAALDVYDKEPLPVSHPLRHCDGLLLSPHLGYVTRNTWNVFYGQTVEAILAWRSGNPIRVIGP</sequence>
<protein>
    <submittedName>
        <fullName evidence="7">2-hydroxyacid dehydrogenase</fullName>
    </submittedName>
</protein>
<name>A0A853L0D1_9PROT</name>
<gene>
    <name evidence="7" type="ORF">TH4_10895</name>
</gene>
<dbReference type="InterPro" id="IPR006140">
    <property type="entry name" value="D-isomer_DH_NAD-bd"/>
</dbReference>
<evidence type="ECO:0000256" key="3">
    <source>
        <dbReference type="ARBA" id="ARBA00023027"/>
    </source>
</evidence>
<proteinExistence type="inferred from homology"/>
<dbReference type="Proteomes" id="UP000094009">
    <property type="component" value="Unassembled WGS sequence"/>
</dbReference>
<comment type="caution">
    <text evidence="7">The sequence shown here is derived from an EMBL/GenBank/DDBJ whole genome shotgun (WGS) entry which is preliminary data.</text>
</comment>
<dbReference type="EMBL" id="JPVZ01000004">
    <property type="protein sequence ID" value="OAZ09691.1"/>
    <property type="molecule type" value="Genomic_DNA"/>
</dbReference>
<organism evidence="7 8">
    <name type="scientific">Thalassospira tepidiphila MCCC 1A03514</name>
    <dbReference type="NCBI Taxonomy" id="1177930"/>
    <lineage>
        <taxon>Bacteria</taxon>
        <taxon>Pseudomonadati</taxon>
        <taxon>Pseudomonadota</taxon>
        <taxon>Alphaproteobacteria</taxon>
        <taxon>Rhodospirillales</taxon>
        <taxon>Thalassospiraceae</taxon>
        <taxon>Thalassospira</taxon>
    </lineage>
</organism>
<dbReference type="GO" id="GO:0051287">
    <property type="term" value="F:NAD binding"/>
    <property type="evidence" value="ECO:0007669"/>
    <property type="project" value="InterPro"/>
</dbReference>
<dbReference type="PANTHER" id="PTHR42789">
    <property type="entry name" value="D-ISOMER SPECIFIC 2-HYDROXYACID DEHYDROGENASE FAMILY PROTEIN (AFU_ORTHOLOGUE AFUA_6G10090)"/>
    <property type="match status" value="1"/>
</dbReference>
<accession>A0A853L0D1</accession>
<evidence type="ECO:0000313" key="7">
    <source>
        <dbReference type="EMBL" id="OAZ09691.1"/>
    </source>
</evidence>
<dbReference type="GO" id="GO:0016616">
    <property type="term" value="F:oxidoreductase activity, acting on the CH-OH group of donors, NAD or NADP as acceptor"/>
    <property type="evidence" value="ECO:0007669"/>
    <property type="project" value="InterPro"/>
</dbReference>
<reference evidence="7 8" key="1">
    <citation type="submission" date="2014-07" db="EMBL/GenBank/DDBJ databases">
        <title>Draft genome sequence of Thalassospira tepidiphila 1-1B.</title>
        <authorList>
            <person name="Lai Q."/>
            <person name="Shao Z."/>
        </authorList>
    </citation>
    <scope>NUCLEOTIDE SEQUENCE [LARGE SCALE GENOMIC DNA]</scope>
    <source>
        <strain evidence="7 8">MCCC 1A03514</strain>
    </source>
</reference>
<dbReference type="InterPro" id="IPR006139">
    <property type="entry name" value="D-isomer_2_OHA_DH_cat_dom"/>
</dbReference>
<evidence type="ECO:0000259" key="5">
    <source>
        <dbReference type="Pfam" id="PF00389"/>
    </source>
</evidence>
<evidence type="ECO:0000313" key="8">
    <source>
        <dbReference type="Proteomes" id="UP000094009"/>
    </source>
</evidence>
<dbReference type="Pfam" id="PF00389">
    <property type="entry name" value="2-Hacid_dh"/>
    <property type="match status" value="1"/>
</dbReference>
<evidence type="ECO:0000256" key="2">
    <source>
        <dbReference type="ARBA" id="ARBA00023002"/>
    </source>
</evidence>
<evidence type="ECO:0000256" key="1">
    <source>
        <dbReference type="ARBA" id="ARBA00005854"/>
    </source>
</evidence>
<dbReference type="AlphaFoldDB" id="A0A853L0D1"/>
<dbReference type="InterPro" id="IPR050857">
    <property type="entry name" value="D-2-hydroxyacid_DH"/>
</dbReference>
<dbReference type="SUPFAM" id="SSF51735">
    <property type="entry name" value="NAD(P)-binding Rossmann-fold domains"/>
    <property type="match status" value="1"/>
</dbReference>
<dbReference type="PROSITE" id="PS00671">
    <property type="entry name" value="D_2_HYDROXYACID_DH_3"/>
    <property type="match status" value="1"/>
</dbReference>
<dbReference type="PANTHER" id="PTHR42789:SF1">
    <property type="entry name" value="D-ISOMER SPECIFIC 2-HYDROXYACID DEHYDROGENASE FAMILY PROTEIN (AFU_ORTHOLOGUE AFUA_6G10090)"/>
    <property type="match status" value="1"/>
</dbReference>
<dbReference type="InterPro" id="IPR036291">
    <property type="entry name" value="NAD(P)-bd_dom_sf"/>
</dbReference>
<dbReference type="RefSeq" id="WP_064781089.1">
    <property type="nucleotide sequence ID" value="NZ_JPVZ01000004.1"/>
</dbReference>
<keyword evidence="2 4" id="KW-0560">Oxidoreductase</keyword>
<feature type="domain" description="D-isomer specific 2-hydroxyacid dehydrogenase catalytic" evidence="5">
    <location>
        <begin position="15"/>
        <end position="311"/>
    </location>
</feature>
<evidence type="ECO:0000256" key="4">
    <source>
        <dbReference type="RuleBase" id="RU003719"/>
    </source>
</evidence>
<dbReference type="FunFam" id="3.40.50.720:FF:000203">
    <property type="entry name" value="D-3-phosphoglycerate dehydrogenase (SerA)"/>
    <property type="match status" value="1"/>
</dbReference>
<dbReference type="SUPFAM" id="SSF52283">
    <property type="entry name" value="Formate/glycerate dehydrogenase catalytic domain-like"/>
    <property type="match status" value="1"/>
</dbReference>
<evidence type="ECO:0000259" key="6">
    <source>
        <dbReference type="Pfam" id="PF02826"/>
    </source>
</evidence>
<keyword evidence="3" id="KW-0520">NAD</keyword>
<feature type="domain" description="D-isomer specific 2-hydroxyacid dehydrogenase NAD-binding" evidence="6">
    <location>
        <begin position="111"/>
        <end position="285"/>
    </location>
</feature>
<dbReference type="Gene3D" id="3.40.50.720">
    <property type="entry name" value="NAD(P)-binding Rossmann-like Domain"/>
    <property type="match status" value="2"/>
</dbReference>
<dbReference type="InterPro" id="IPR029753">
    <property type="entry name" value="D-isomer_DH_CS"/>
</dbReference>
<comment type="similarity">
    <text evidence="1 4">Belongs to the D-isomer specific 2-hydroxyacid dehydrogenase family.</text>
</comment>
<dbReference type="Pfam" id="PF02826">
    <property type="entry name" value="2-Hacid_dh_C"/>
    <property type="match status" value="1"/>
</dbReference>